<evidence type="ECO:0000313" key="2">
    <source>
        <dbReference type="EMBL" id="RRJ85640.1"/>
    </source>
</evidence>
<dbReference type="OrthoDB" id="3732531at2"/>
<dbReference type="RefSeq" id="WP_124974011.1">
    <property type="nucleotide sequence ID" value="NZ_RQVS01000023.1"/>
</dbReference>
<dbReference type="AlphaFoldDB" id="A0A3P3VSM7"/>
<accession>A0A3P3VSM7</accession>
<keyword evidence="3" id="KW-1185">Reference proteome</keyword>
<reference evidence="2 3" key="1">
    <citation type="submission" date="2018-11" db="EMBL/GenBank/DDBJ databases">
        <title>YIM 102482-1 draft genome.</title>
        <authorList>
            <person name="Li G."/>
            <person name="Jiang Y."/>
        </authorList>
    </citation>
    <scope>NUCLEOTIDE SEQUENCE [LARGE SCALE GENOMIC DNA]</scope>
    <source>
        <strain evidence="2 3">YIM 102482-1</strain>
    </source>
</reference>
<evidence type="ECO:0000313" key="3">
    <source>
        <dbReference type="Proteomes" id="UP000274391"/>
    </source>
</evidence>
<organism evidence="2 3">
    <name type="scientific">Gulosibacter macacae</name>
    <dbReference type="NCBI Taxonomy" id="2488791"/>
    <lineage>
        <taxon>Bacteria</taxon>
        <taxon>Bacillati</taxon>
        <taxon>Actinomycetota</taxon>
        <taxon>Actinomycetes</taxon>
        <taxon>Micrococcales</taxon>
        <taxon>Microbacteriaceae</taxon>
        <taxon>Gulosibacter</taxon>
    </lineage>
</organism>
<name>A0A3P3VSM7_9MICO</name>
<dbReference type="Proteomes" id="UP000274391">
    <property type="component" value="Unassembled WGS sequence"/>
</dbReference>
<comment type="caution">
    <text evidence="2">The sequence shown here is derived from an EMBL/GenBank/DDBJ whole genome shotgun (WGS) entry which is preliminary data.</text>
</comment>
<sequence>MTTPASGAMSPYRFPSHLDLYAEEEIIEAELIEDTKLVRHTPSPELIYDAEVVEDALELEGGFDARVTDDPADIVGPEPEKPAGVRVAWKRPTDLFAEAGARVTARGMDLTAALSERARGKVGDFHREVREGTWHLAPMNPFGQDAPHRSMPEPETISRG</sequence>
<dbReference type="EMBL" id="RQVS01000023">
    <property type="protein sequence ID" value="RRJ85640.1"/>
    <property type="molecule type" value="Genomic_DNA"/>
</dbReference>
<feature type="region of interest" description="Disordered" evidence="1">
    <location>
        <begin position="135"/>
        <end position="160"/>
    </location>
</feature>
<proteinExistence type="predicted"/>
<gene>
    <name evidence="2" type="ORF">EG850_12590</name>
</gene>
<feature type="compositionally biased region" description="Basic and acidic residues" evidence="1">
    <location>
        <begin position="146"/>
        <end position="160"/>
    </location>
</feature>
<evidence type="ECO:0000256" key="1">
    <source>
        <dbReference type="SAM" id="MobiDB-lite"/>
    </source>
</evidence>
<protein>
    <submittedName>
        <fullName evidence="2">Uncharacterized protein</fullName>
    </submittedName>
</protein>